<gene>
    <name evidence="1" type="ordered locus">TGAM_0671</name>
</gene>
<name>C5A4L1_THEGJ</name>
<dbReference type="EMBL" id="CP001398">
    <property type="protein sequence ID" value="ACS33173.1"/>
    <property type="molecule type" value="Genomic_DNA"/>
</dbReference>
<dbReference type="PaxDb" id="593117-TGAM_0671"/>
<dbReference type="KEGG" id="tga:TGAM_0671"/>
<reference evidence="1 2" key="1">
    <citation type="journal article" date="2007" name="Genome Biol.">
        <title>Genome analysis and genome-wide proteomics of Thermococcus gammatolerans, the most radioresistant organism known amongst the Archaea.</title>
        <authorList>
            <person name="Zivanovic Y."/>
            <person name="Armengaud J."/>
            <person name="Lagorce A."/>
            <person name="Leplat C."/>
            <person name="Guerin P."/>
            <person name="Dutertre M."/>
            <person name="Anthouard V."/>
            <person name="Forterre P."/>
            <person name="Wincker P."/>
            <person name="Confalonieri F."/>
        </authorList>
    </citation>
    <scope>NUCLEOTIDE SEQUENCE [LARGE SCALE GENOMIC DNA]</scope>
    <source>
        <strain evidence="2">DSM 15229 / JCM 11827 / EJ3</strain>
    </source>
</reference>
<evidence type="ECO:0000313" key="2">
    <source>
        <dbReference type="Proteomes" id="UP000001488"/>
    </source>
</evidence>
<evidence type="ECO:0000313" key="1">
    <source>
        <dbReference type="EMBL" id="ACS33173.1"/>
    </source>
</evidence>
<dbReference type="STRING" id="593117.TGAM_0671"/>
<dbReference type="HOGENOM" id="CLU_1912439_0_0_2"/>
<dbReference type="PATRIC" id="fig|593117.10.peg.672"/>
<sequence>MGMTRFVSLSEELAVKLEYARAEWEAQKVQILIENDEVPEGHEVALELKDLVSYLESLEIPTRVVIDSEVYKVKLRKKVPYDRYREILAGLNNLSHARWDKKARAILVDRTREMEEQLEVEEIVITPKEVRA</sequence>
<accession>C5A4L1</accession>
<organism evidence="1 2">
    <name type="scientific">Thermococcus gammatolerans (strain DSM 15229 / JCM 11827 / EJ3)</name>
    <dbReference type="NCBI Taxonomy" id="593117"/>
    <lineage>
        <taxon>Archaea</taxon>
        <taxon>Methanobacteriati</taxon>
        <taxon>Methanobacteriota</taxon>
        <taxon>Thermococci</taxon>
        <taxon>Thermococcales</taxon>
        <taxon>Thermococcaceae</taxon>
        <taxon>Thermococcus</taxon>
    </lineage>
</organism>
<proteinExistence type="predicted"/>
<dbReference type="AlphaFoldDB" id="C5A4L1"/>
<dbReference type="Proteomes" id="UP000001488">
    <property type="component" value="Chromosome"/>
</dbReference>
<protein>
    <submittedName>
        <fullName evidence="1">Uncharacterized protein</fullName>
    </submittedName>
</protein>
<keyword evidence="2" id="KW-1185">Reference proteome</keyword>